<evidence type="ECO:0000313" key="2">
    <source>
        <dbReference type="EMBL" id="QHU04578.1"/>
    </source>
</evidence>
<evidence type="ECO:0000259" key="1">
    <source>
        <dbReference type="Pfam" id="PF01755"/>
    </source>
</evidence>
<dbReference type="EMBL" id="MN740401">
    <property type="protein sequence ID" value="QHU04578.1"/>
    <property type="molecule type" value="Genomic_DNA"/>
</dbReference>
<dbReference type="AlphaFoldDB" id="A0A6C0JL82"/>
<proteinExistence type="predicted"/>
<accession>A0A6C0JL82</accession>
<sequence length="206" mass="24126">MSVDHIFIVHYTPLTDRKAYLTKRFKELGITNYTFFEEYNRNTTSKETMDKYFKLDNLAPAQICITIAHIEIYRKIVEAGYTRCLIMEDDAIICNGFTEKFASYMKTFPVDCDLAFIGGGCQMHAKNITPEQTWYRVIWSRTCSGYIINRETCERMLETAIPFTKAIDHELNTQIEKNNFITYWCEPVLIDHGSEDKAYSESYGRF</sequence>
<protein>
    <recommendedName>
        <fullName evidence="1">Glycosyl transferase family 25 domain-containing protein</fullName>
    </recommendedName>
</protein>
<dbReference type="InterPro" id="IPR002654">
    <property type="entry name" value="Glyco_trans_25"/>
</dbReference>
<feature type="domain" description="Glycosyl transferase family 25" evidence="1">
    <location>
        <begin position="5"/>
        <end position="109"/>
    </location>
</feature>
<reference evidence="2" key="1">
    <citation type="journal article" date="2020" name="Nature">
        <title>Giant virus diversity and host interactions through global metagenomics.</title>
        <authorList>
            <person name="Schulz F."/>
            <person name="Roux S."/>
            <person name="Paez-Espino D."/>
            <person name="Jungbluth S."/>
            <person name="Walsh D.A."/>
            <person name="Denef V.J."/>
            <person name="McMahon K.D."/>
            <person name="Konstantinidis K.T."/>
            <person name="Eloe-Fadrosh E.A."/>
            <person name="Kyrpides N.C."/>
            <person name="Woyke T."/>
        </authorList>
    </citation>
    <scope>NUCLEOTIDE SEQUENCE</scope>
    <source>
        <strain evidence="2">GVMAG-M-3300027708-51</strain>
    </source>
</reference>
<organism evidence="2">
    <name type="scientific">viral metagenome</name>
    <dbReference type="NCBI Taxonomy" id="1070528"/>
    <lineage>
        <taxon>unclassified sequences</taxon>
        <taxon>metagenomes</taxon>
        <taxon>organismal metagenomes</taxon>
    </lineage>
</organism>
<name>A0A6C0JL82_9ZZZZ</name>
<dbReference type="Pfam" id="PF01755">
    <property type="entry name" value="Glyco_transf_25"/>
    <property type="match status" value="1"/>
</dbReference>